<feature type="compositionally biased region" description="Pro residues" evidence="1">
    <location>
        <begin position="1322"/>
        <end position="1335"/>
    </location>
</feature>
<feature type="compositionally biased region" description="Polar residues" evidence="1">
    <location>
        <begin position="1251"/>
        <end position="1260"/>
    </location>
</feature>
<feature type="compositionally biased region" description="Polar residues" evidence="1">
    <location>
        <begin position="928"/>
        <end position="966"/>
    </location>
</feature>
<feature type="compositionally biased region" description="Low complexity" evidence="1">
    <location>
        <begin position="1101"/>
        <end position="1120"/>
    </location>
</feature>
<feature type="region of interest" description="Disordered" evidence="1">
    <location>
        <begin position="806"/>
        <end position="1413"/>
    </location>
</feature>
<organism evidence="3 4">
    <name type="scientific">Tritrichomonas musculus</name>
    <dbReference type="NCBI Taxonomy" id="1915356"/>
    <lineage>
        <taxon>Eukaryota</taxon>
        <taxon>Metamonada</taxon>
        <taxon>Parabasalia</taxon>
        <taxon>Tritrichomonadida</taxon>
        <taxon>Tritrichomonadidae</taxon>
        <taxon>Tritrichomonas</taxon>
    </lineage>
</organism>
<feature type="compositionally biased region" description="Low complexity" evidence="1">
    <location>
        <begin position="1040"/>
        <end position="1053"/>
    </location>
</feature>
<evidence type="ECO:0000259" key="2">
    <source>
        <dbReference type="Pfam" id="PF04473"/>
    </source>
</evidence>
<dbReference type="SUPFAM" id="SSF54001">
    <property type="entry name" value="Cysteine proteinases"/>
    <property type="match status" value="1"/>
</dbReference>
<feature type="compositionally biased region" description="Polar residues" evidence="1">
    <location>
        <begin position="1209"/>
        <end position="1232"/>
    </location>
</feature>
<dbReference type="InterPro" id="IPR052557">
    <property type="entry name" value="CAP/Cytokinesis_protein"/>
</dbReference>
<feature type="compositionally biased region" description="Basic and acidic residues" evidence="1">
    <location>
        <begin position="724"/>
        <end position="734"/>
    </location>
</feature>
<keyword evidence="4" id="KW-1185">Reference proteome</keyword>
<dbReference type="Pfam" id="PF04473">
    <property type="entry name" value="DUF553"/>
    <property type="match status" value="1"/>
</dbReference>
<dbReference type="Proteomes" id="UP001470230">
    <property type="component" value="Unassembled WGS sequence"/>
</dbReference>
<feature type="domain" description="Transglutaminase-like" evidence="2">
    <location>
        <begin position="78"/>
        <end position="185"/>
    </location>
</feature>
<feature type="compositionally biased region" description="Polar residues" evidence="1">
    <location>
        <begin position="871"/>
        <end position="904"/>
    </location>
</feature>
<feature type="compositionally biased region" description="Basic and acidic residues" evidence="1">
    <location>
        <begin position="1164"/>
        <end position="1174"/>
    </location>
</feature>
<sequence>MLDNCFINLGKLVSKYEENDLDLMQVPKQLVDEYGYACLANALMFKEPKIPEYNLKIAEYIKNHNFETLDSLISYIKNLPNDIDKLFGIFSYTALNIEYDVKLCHSDEIRSATLEEVFKTKKAICKGYAIFYEGMAKRVGIDSNRIIIKEYSNLSKGRSFDPLNEPKEIISNHASIFVTIDEVPFISEPTWASGHLTQNEEFEFFFRPNLFLIPLFKTLCDHFPCNESQELLPFKFPFSHFFEAIKIDPFGRFIKTESNPFVNISCNSSYIEQTYSCVGPIDDITFELFIQKENGFSQIATDGLTSYETIQTKLPRHPERCRFKCYLLFPQIGLYKCDMYIDTKPTLTFYVKNHKEKEKSDSIPIQFNAFHENKFIPINPKYILTTVENGVIIRFAVSKKHSNILWKIIKLDDENGFDEKGEKIDSNYGKYIKLEIPFDKERYEIQLGIIFPSNGRYCVLIYFESVVGKRSFVFYTKYFFDVVDVEPGKLYKSNPVYYMCKGRKFAPIKIFDDNDNEVIVKPSQSCYLVSEREQSIQFKTSSINDELYFEFRREGKTIIWPKVCGNDGEFRIIKFTIPEEYGEYHLKGWVNDGCCIDLLYMYTNRELKEPSENEENLLDELKSKVYLDETKENKKKEEEEKIRKENELYLKPQESRPNAEDESKSNDEIKSDDEIKANVEVKASEDNKSSEKVALNENENKSAFEKAKTENNNNLNDNNVIKSNAEKSQSKDNTTEISQNEIKLNAENQKLKNFTDKLLKELERLKRENDKLSKENENLKTENKNLKIENEKYKAEKEEKPIIKKDEKANIDNSKANQLIKNTDLINNENINKPDNKTNISSTARQNKENERKAKVPSPPSSVSNVKSKIANKSTKTSLPSNTKTSKSNTVKSQVSNAKASVPSNEKEILEDTNMQSTDNKEEVPLINTKTSQPTSSNATKTKSKANQLTNTKTIASSNKKLSPSINNKTATQKNNNAASSNKNTVKLDNAKNNQQSNQLKTTQNKAKSSPSINKKVNSQSNTKGSQLNSMKNTKGNQTKNSKVVNASKAKSSPAFDSTQSNTNTLQKKDEAEVTKSNKSKVTPTSSPRSNKSKVTPPSSPRSNKSNSPKTTPPTNSKTNQNIDDGANIKDQSPSPKKNENASNDIVASPTNNLNVTISNGSKPKIENTNEIKSNKAKQSAVKSKAKQSNNIKSNAKTEATTKAENTNIMQPTKSSPSSPRNLTLTLTSPQKSPIESANSISPSNNSLSSDQKVTSSNNLIEEGSKETKPKTKSRLSTKTKLNNKKKVGIKMTSINHMNDKMAIKSDEPKESPIVSPREETPVPPIDIDLPPPNKSMPSSLDKSKTVSLNNKKLSVKVSNDKTAASNKEKKSDAKPKVDNKKLVITTNSKPKIESQRTKVVNKPNLKVTTKKK</sequence>
<feature type="region of interest" description="Disordered" evidence="1">
    <location>
        <begin position="632"/>
        <end position="738"/>
    </location>
</feature>
<feature type="compositionally biased region" description="Polar residues" evidence="1">
    <location>
        <begin position="1055"/>
        <end position="1066"/>
    </location>
</feature>
<evidence type="ECO:0000256" key="1">
    <source>
        <dbReference type="SAM" id="MobiDB-lite"/>
    </source>
</evidence>
<reference evidence="3 4" key="1">
    <citation type="submission" date="2024-04" db="EMBL/GenBank/DDBJ databases">
        <title>Tritrichomonas musculus Genome.</title>
        <authorList>
            <person name="Alves-Ferreira E."/>
            <person name="Grigg M."/>
            <person name="Lorenzi H."/>
            <person name="Galac M."/>
        </authorList>
    </citation>
    <scope>NUCLEOTIDE SEQUENCE [LARGE SCALE GENOMIC DNA]</scope>
    <source>
        <strain evidence="3 4">EAF2021</strain>
    </source>
</reference>
<gene>
    <name evidence="3" type="ORF">M9Y10_030311</name>
</gene>
<dbReference type="PANTHER" id="PTHR46333:SF2">
    <property type="entry name" value="CYTOKINESIS PROTEIN 3"/>
    <property type="match status" value="1"/>
</dbReference>
<dbReference type="InterPro" id="IPR038765">
    <property type="entry name" value="Papain-like_cys_pep_sf"/>
</dbReference>
<feature type="compositionally biased region" description="Polar residues" evidence="1">
    <location>
        <begin position="1336"/>
        <end position="1366"/>
    </location>
</feature>
<feature type="compositionally biased region" description="Low complexity" evidence="1">
    <location>
        <begin position="967"/>
        <end position="985"/>
    </location>
</feature>
<dbReference type="EMBL" id="JAPFFF010000004">
    <property type="protein sequence ID" value="KAK8893052.1"/>
    <property type="molecule type" value="Genomic_DNA"/>
</dbReference>
<feature type="compositionally biased region" description="Polar residues" evidence="1">
    <location>
        <begin position="811"/>
        <end position="845"/>
    </location>
</feature>
<feature type="compositionally biased region" description="Basic and acidic residues" evidence="1">
    <location>
        <begin position="1067"/>
        <end position="1076"/>
    </location>
</feature>
<name>A0ABR2KQ47_9EUKA</name>
<protein>
    <recommendedName>
        <fullName evidence="2">Transglutaminase-like domain-containing protein</fullName>
    </recommendedName>
</protein>
<accession>A0ABR2KQ47</accession>
<evidence type="ECO:0000313" key="4">
    <source>
        <dbReference type="Proteomes" id="UP001470230"/>
    </source>
</evidence>
<comment type="caution">
    <text evidence="3">The sequence shown here is derived from an EMBL/GenBank/DDBJ whole genome shotgun (WGS) entry which is preliminary data.</text>
</comment>
<feature type="compositionally biased region" description="Basic and acidic residues" evidence="1">
    <location>
        <begin position="1367"/>
        <end position="1382"/>
    </location>
</feature>
<proteinExistence type="predicted"/>
<dbReference type="PANTHER" id="PTHR46333">
    <property type="entry name" value="CYTOKINESIS PROTEIN 3"/>
    <property type="match status" value="1"/>
</dbReference>
<feature type="compositionally biased region" description="Basic residues" evidence="1">
    <location>
        <begin position="1271"/>
        <end position="1289"/>
    </location>
</feature>
<feature type="compositionally biased region" description="Polar residues" evidence="1">
    <location>
        <begin position="991"/>
        <end position="1039"/>
    </location>
</feature>
<feature type="compositionally biased region" description="Basic and acidic residues" evidence="1">
    <location>
        <begin position="1298"/>
        <end position="1321"/>
    </location>
</feature>
<feature type="compositionally biased region" description="Low complexity" evidence="1">
    <location>
        <begin position="1233"/>
        <end position="1250"/>
    </location>
</feature>
<feature type="compositionally biased region" description="Low complexity" evidence="1">
    <location>
        <begin position="1177"/>
        <end position="1208"/>
    </location>
</feature>
<feature type="compositionally biased region" description="Basic and acidic residues" evidence="1">
    <location>
        <begin position="632"/>
        <end position="691"/>
    </location>
</feature>
<feature type="compositionally biased region" description="Polar residues" evidence="1">
    <location>
        <begin position="1130"/>
        <end position="1163"/>
    </location>
</feature>
<feature type="compositionally biased region" description="Basic and acidic residues" evidence="1">
    <location>
        <begin position="698"/>
        <end position="709"/>
    </location>
</feature>
<evidence type="ECO:0000313" key="3">
    <source>
        <dbReference type="EMBL" id="KAK8893052.1"/>
    </source>
</evidence>
<feature type="compositionally biased region" description="Polar residues" evidence="1">
    <location>
        <begin position="1077"/>
        <end position="1096"/>
    </location>
</feature>
<dbReference type="InterPro" id="IPR007562">
    <property type="entry name" value="Transglutaminase-like_domain"/>
</dbReference>